<dbReference type="OrthoDB" id="1727805at2759"/>
<dbReference type="AlphaFoldDB" id="A0A565CPU9"/>
<comment type="caution">
    <text evidence="4">The sequence shown here is derived from an EMBL/GenBank/DDBJ whole genome shotgun (WGS) entry which is preliminary data.</text>
</comment>
<dbReference type="Gene3D" id="4.10.60.10">
    <property type="entry name" value="Zinc finger, CCHC-type"/>
    <property type="match status" value="1"/>
</dbReference>
<proteinExistence type="predicted"/>
<dbReference type="PANTHER" id="PTHR47592">
    <property type="entry name" value="PBF68 PROTEIN"/>
    <property type="match status" value="1"/>
</dbReference>
<dbReference type="PANTHER" id="PTHR47592:SF31">
    <property type="entry name" value="ZINC FINGER, CCHC-TYPE-RELATED"/>
    <property type="match status" value="1"/>
</dbReference>
<feature type="region of interest" description="Disordered" evidence="1">
    <location>
        <begin position="24"/>
        <end position="63"/>
    </location>
</feature>
<keyword evidence="5" id="KW-1185">Reference proteome</keyword>
<reference evidence="4" key="1">
    <citation type="submission" date="2019-07" db="EMBL/GenBank/DDBJ databases">
        <authorList>
            <person name="Dittberner H."/>
        </authorList>
    </citation>
    <scope>NUCLEOTIDE SEQUENCE [LARGE SCALE GENOMIC DNA]</scope>
</reference>
<protein>
    <submittedName>
        <fullName evidence="4">Uncharacterized protein</fullName>
    </submittedName>
</protein>
<feature type="domain" description="Retrovirus-related Pol polyprotein from transposon TNT 1-94-like beta-barrel" evidence="3">
    <location>
        <begin position="130"/>
        <end position="176"/>
    </location>
</feature>
<evidence type="ECO:0000256" key="1">
    <source>
        <dbReference type="SAM" id="MobiDB-lite"/>
    </source>
</evidence>
<sequence length="225" mass="25216">MSLCNSASNGVISMNLVKNSVLNEEVRRKSSPSFSRSDVMVSESRGRSSYREPMNNKNRSKSKSNKFANLECHYCHKKGHMKKDYWKLKKDNKLGKKQEDGEDRMTVAEDQFLILLESDAINVACQDTIWVVDSGATTHATSQRDLFATYTPGSYGSVKMGNDAVAKGNLMMRVSIVYLEEAKVSKDIVNVVENDDAIELWHKRLGHMSEKGLSVLSKKKAITGK</sequence>
<evidence type="ECO:0000259" key="2">
    <source>
        <dbReference type="Pfam" id="PF13976"/>
    </source>
</evidence>
<accession>A0A565CPU9</accession>
<dbReference type="EMBL" id="CABITT030000008">
    <property type="protein sequence ID" value="VVB15574.1"/>
    <property type="molecule type" value="Genomic_DNA"/>
</dbReference>
<dbReference type="Pfam" id="PF13976">
    <property type="entry name" value="gag_pre-integrs"/>
    <property type="match status" value="1"/>
</dbReference>
<organism evidence="4 5">
    <name type="scientific">Arabis nemorensis</name>
    <dbReference type="NCBI Taxonomy" id="586526"/>
    <lineage>
        <taxon>Eukaryota</taxon>
        <taxon>Viridiplantae</taxon>
        <taxon>Streptophyta</taxon>
        <taxon>Embryophyta</taxon>
        <taxon>Tracheophyta</taxon>
        <taxon>Spermatophyta</taxon>
        <taxon>Magnoliopsida</taxon>
        <taxon>eudicotyledons</taxon>
        <taxon>Gunneridae</taxon>
        <taxon>Pentapetalae</taxon>
        <taxon>rosids</taxon>
        <taxon>malvids</taxon>
        <taxon>Brassicales</taxon>
        <taxon>Brassicaceae</taxon>
        <taxon>Arabideae</taxon>
        <taxon>Arabis</taxon>
    </lineage>
</organism>
<dbReference type="InterPro" id="IPR054722">
    <property type="entry name" value="PolX-like_BBD"/>
</dbReference>
<evidence type="ECO:0000313" key="5">
    <source>
        <dbReference type="Proteomes" id="UP000489600"/>
    </source>
</evidence>
<dbReference type="InterPro" id="IPR025724">
    <property type="entry name" value="GAG-pre-integrase_dom"/>
</dbReference>
<gene>
    <name evidence="4" type="ORF">ANE_LOCUS26018</name>
</gene>
<evidence type="ECO:0000313" key="4">
    <source>
        <dbReference type="EMBL" id="VVB15574.1"/>
    </source>
</evidence>
<dbReference type="Proteomes" id="UP000489600">
    <property type="component" value="Unassembled WGS sequence"/>
</dbReference>
<feature type="domain" description="GAG-pre-integrase" evidence="2">
    <location>
        <begin position="178"/>
        <end position="224"/>
    </location>
</feature>
<dbReference type="Pfam" id="PF22936">
    <property type="entry name" value="Pol_BBD"/>
    <property type="match status" value="1"/>
</dbReference>
<name>A0A565CPU9_9BRAS</name>
<evidence type="ECO:0000259" key="3">
    <source>
        <dbReference type="Pfam" id="PF22936"/>
    </source>
</evidence>